<dbReference type="VEuPathDB" id="FungiDB:Malapachy_4032"/>
<feature type="region of interest" description="Disordered" evidence="2">
    <location>
        <begin position="149"/>
        <end position="171"/>
    </location>
</feature>
<dbReference type="Gene3D" id="1.20.58.1070">
    <property type="match status" value="1"/>
</dbReference>
<dbReference type="Proteomes" id="UP000037751">
    <property type="component" value="Unassembled WGS sequence"/>
</dbReference>
<gene>
    <name evidence="3" type="ORF">Malapachy_4032</name>
</gene>
<protein>
    <submittedName>
        <fullName evidence="3">Sip1 domain-containing protein</fullName>
    </submittedName>
</protein>
<evidence type="ECO:0000313" key="4">
    <source>
        <dbReference type="Proteomes" id="UP000037751"/>
    </source>
</evidence>
<reference evidence="3 4" key="1">
    <citation type="submission" date="2015-07" db="EMBL/GenBank/DDBJ databases">
        <title>Draft Genome Sequence of Malassezia furfur CBS1878 and Malassezia pachydermatis CBS1879.</title>
        <authorList>
            <person name="Triana S."/>
            <person name="Ohm R."/>
            <person name="Gonzalez A."/>
            <person name="DeCock H."/>
            <person name="Restrepo S."/>
            <person name="Celis A."/>
        </authorList>
    </citation>
    <scope>NUCLEOTIDE SEQUENCE [LARGE SCALE GENOMIC DNA]</scope>
    <source>
        <strain evidence="3 4">CBS 1879</strain>
    </source>
</reference>
<dbReference type="GeneID" id="28730363"/>
<dbReference type="RefSeq" id="XP_017992081.1">
    <property type="nucleotide sequence ID" value="XM_018138487.1"/>
</dbReference>
<dbReference type="OrthoDB" id="428895at2759"/>
<organism evidence="3 4">
    <name type="scientific">Malassezia pachydermatis</name>
    <dbReference type="NCBI Taxonomy" id="77020"/>
    <lineage>
        <taxon>Eukaryota</taxon>
        <taxon>Fungi</taxon>
        <taxon>Dikarya</taxon>
        <taxon>Basidiomycota</taxon>
        <taxon>Ustilaginomycotina</taxon>
        <taxon>Malasseziomycetes</taxon>
        <taxon>Malasseziales</taxon>
        <taxon>Malasseziaceae</taxon>
        <taxon>Malassezia</taxon>
    </lineage>
</organism>
<proteinExistence type="inferred from homology"/>
<dbReference type="GO" id="GO:0032797">
    <property type="term" value="C:SMN complex"/>
    <property type="evidence" value="ECO:0007669"/>
    <property type="project" value="TreeGrafter"/>
</dbReference>
<keyword evidence="4" id="KW-1185">Reference proteome</keyword>
<dbReference type="InterPro" id="IPR035426">
    <property type="entry name" value="Gemin2/Brr1"/>
</dbReference>
<dbReference type="Pfam" id="PF04938">
    <property type="entry name" value="SIP1"/>
    <property type="match status" value="1"/>
</dbReference>
<evidence type="ECO:0000256" key="1">
    <source>
        <dbReference type="ARBA" id="ARBA00025758"/>
    </source>
</evidence>
<dbReference type="GO" id="GO:0005634">
    <property type="term" value="C:nucleus"/>
    <property type="evidence" value="ECO:0007669"/>
    <property type="project" value="TreeGrafter"/>
</dbReference>
<name>A0A0M9VPH9_9BASI</name>
<sequence length="327" mass="36765">MAPGARAQAPDFGQAILPVGTLPIDGIPKDGEEYLAMVRHEASLHPPILAQASWAYESPDVAQDTETKEADTKTWMPTSAWRSVFVKRFQRLRLCMATLRPSSTARVRLPSVDDETGWYRFVHGRLPPSEKDRNDMVAQCRAASHIPPSIDDSGSIDMDTTVSTSDSEDEVDGLLPSYKGPEDLFASWDYVFSTPTMAMLGTLDSTEALTLTKYFRKWIQHPHFTEYRMQVHSMHEVHAQWLFALLARIDQHLISDDIATLRVLARACMKNIVRTRTASHMHVPASDGALSAESGAWMILVLLAGVWGQWDLWDETQARLQCVEERK</sequence>
<dbReference type="PANTHER" id="PTHR12794">
    <property type="entry name" value="GEMIN2"/>
    <property type="match status" value="1"/>
</dbReference>
<accession>A0A0M9VPH9</accession>
<evidence type="ECO:0000256" key="2">
    <source>
        <dbReference type="SAM" id="MobiDB-lite"/>
    </source>
</evidence>
<comment type="similarity">
    <text evidence="1">Belongs to the gemin-2 family.</text>
</comment>
<evidence type="ECO:0000313" key="3">
    <source>
        <dbReference type="EMBL" id="KOS14449.1"/>
    </source>
</evidence>
<dbReference type="EMBL" id="LGAV01000004">
    <property type="protein sequence ID" value="KOS14449.1"/>
    <property type="molecule type" value="Genomic_DNA"/>
</dbReference>
<dbReference type="GO" id="GO:0000387">
    <property type="term" value="P:spliceosomal snRNP assembly"/>
    <property type="evidence" value="ECO:0007669"/>
    <property type="project" value="InterPro"/>
</dbReference>
<dbReference type="PANTHER" id="PTHR12794:SF0">
    <property type="entry name" value="GEM-ASSOCIATED PROTEIN 2"/>
    <property type="match status" value="1"/>
</dbReference>
<comment type="caution">
    <text evidence="3">The sequence shown here is derived from an EMBL/GenBank/DDBJ whole genome shotgun (WGS) entry which is preliminary data.</text>
</comment>
<dbReference type="AlphaFoldDB" id="A0A0M9VPH9"/>